<dbReference type="PANTHER" id="PTHR33747">
    <property type="entry name" value="UPF0225 PROTEIN SCO1677"/>
    <property type="match status" value="1"/>
</dbReference>
<dbReference type="PANTHER" id="PTHR33747:SF1">
    <property type="entry name" value="ADENYLATE CYCLASE-ASSOCIATED CAP C-TERMINAL DOMAIN-CONTAINING PROTEIN"/>
    <property type="match status" value="1"/>
</dbReference>
<evidence type="ECO:0000313" key="2">
    <source>
        <dbReference type="Proteomes" id="UP000323257"/>
    </source>
</evidence>
<evidence type="ECO:0000313" key="1">
    <source>
        <dbReference type="EMBL" id="TYP69176.1"/>
    </source>
</evidence>
<keyword evidence="2" id="KW-1185">Reference proteome</keyword>
<dbReference type="Gene3D" id="3.10.450.50">
    <property type="match status" value="1"/>
</dbReference>
<name>A0A5S5BSA9_9BACL</name>
<sequence length="410" mass="46299">MFNAEQMKGFILHPEHLVCNAALAYFAESCLYEGDTTLMPLLLERLKQSKPSETIHWFHAYRFPQTEETLRELLALWQSPSIDPNTKHHLRGILLHSEPRLLTPYEALIAKDAIWSKRVRQKRGLAMMDDRELMDVFRVFIEQSAGKYVDEFDANYGDEIVLELSRRKCMTNDAVLQKLAAYDPSDISYETAYYTKLAGARKLEAAIPYLCDVLGADDDWHPERAKEALVQIGTTSVITMLTERYAAAESEYFRMYASDVFGRIKLPASEEALLTLLPEEQDLSYATTMADGLCQLGSSKGFPMVQTMVEAGNYERGLMNLTESIYTYCVISNTPHPSLSQWKQELNEEEARTAKHGAAWERMFADAGIPEGFERFQGGIAKPYTNPAKVGRNDPCPCGSGKKHKKCCGA</sequence>
<dbReference type="InterPro" id="IPR016024">
    <property type="entry name" value="ARM-type_fold"/>
</dbReference>
<gene>
    <name evidence="1" type="ORF">BCM02_11652</name>
</gene>
<accession>A0A5S5BSA9</accession>
<comment type="caution">
    <text evidence="1">The sequence shown here is derived from an EMBL/GenBank/DDBJ whole genome shotgun (WGS) entry which is preliminary data.</text>
</comment>
<dbReference type="SUPFAM" id="SSF48371">
    <property type="entry name" value="ARM repeat"/>
    <property type="match status" value="1"/>
</dbReference>
<dbReference type="Gene3D" id="1.25.10.10">
    <property type="entry name" value="Leucine-rich Repeat Variant"/>
    <property type="match status" value="1"/>
</dbReference>
<dbReference type="AlphaFoldDB" id="A0A5S5BSA9"/>
<dbReference type="Proteomes" id="UP000323257">
    <property type="component" value="Unassembled WGS sequence"/>
</dbReference>
<protein>
    <submittedName>
        <fullName evidence="1">SEC-C motif-containing protein</fullName>
    </submittedName>
</protein>
<dbReference type="InterPro" id="IPR011989">
    <property type="entry name" value="ARM-like"/>
</dbReference>
<organism evidence="1 2">
    <name type="scientific">Paenibacillus methanolicus</name>
    <dbReference type="NCBI Taxonomy" id="582686"/>
    <lineage>
        <taxon>Bacteria</taxon>
        <taxon>Bacillati</taxon>
        <taxon>Bacillota</taxon>
        <taxon>Bacilli</taxon>
        <taxon>Bacillales</taxon>
        <taxon>Paenibacillaceae</taxon>
        <taxon>Paenibacillus</taxon>
    </lineage>
</organism>
<reference evidence="1 2" key="1">
    <citation type="submission" date="2019-07" db="EMBL/GenBank/DDBJ databases">
        <title>Genomic Encyclopedia of Type Strains, Phase III (KMG-III): the genomes of soil and plant-associated and newly described type strains.</title>
        <authorList>
            <person name="Whitman W."/>
        </authorList>
    </citation>
    <scope>NUCLEOTIDE SEQUENCE [LARGE SCALE GENOMIC DNA]</scope>
    <source>
        <strain evidence="1 2">BL24</strain>
    </source>
</reference>
<proteinExistence type="predicted"/>
<dbReference type="InterPro" id="IPR004027">
    <property type="entry name" value="SEC_C_motif"/>
</dbReference>
<dbReference type="SUPFAM" id="SSF103642">
    <property type="entry name" value="Sec-C motif"/>
    <property type="match status" value="1"/>
</dbReference>
<dbReference type="EMBL" id="VNHS01000016">
    <property type="protein sequence ID" value="TYP69176.1"/>
    <property type="molecule type" value="Genomic_DNA"/>
</dbReference>
<dbReference type="Pfam" id="PF02810">
    <property type="entry name" value="SEC-C"/>
    <property type="match status" value="1"/>
</dbReference>